<dbReference type="NCBIfam" id="TIGR02258">
    <property type="entry name" value="2_5_ligase"/>
    <property type="match status" value="1"/>
</dbReference>
<dbReference type="Gene3D" id="3.90.1140.10">
    <property type="entry name" value="Cyclic phosphodiesterase"/>
    <property type="match status" value="1"/>
</dbReference>
<feature type="short sequence motif" description="HXTX 1" evidence="2">
    <location>
        <begin position="37"/>
        <end position="40"/>
    </location>
</feature>
<evidence type="ECO:0000313" key="4">
    <source>
        <dbReference type="Proteomes" id="UP000095042"/>
    </source>
</evidence>
<dbReference type="GO" id="GO:0004113">
    <property type="term" value="F:2',3'-cyclic-nucleotide 3'-phosphodiesterase activity"/>
    <property type="evidence" value="ECO:0007669"/>
    <property type="project" value="InterPro"/>
</dbReference>
<dbReference type="InterPro" id="IPR009097">
    <property type="entry name" value="Cyclic_Pdiesterase"/>
</dbReference>
<dbReference type="Proteomes" id="UP000095042">
    <property type="component" value="Unassembled WGS sequence"/>
</dbReference>
<dbReference type="RefSeq" id="WP_069623556.1">
    <property type="nucleotide sequence ID" value="NZ_LPWD01000140.1"/>
</dbReference>
<feature type="active site" description="Proton acceptor" evidence="2">
    <location>
        <position position="120"/>
    </location>
</feature>
<protein>
    <recommendedName>
        <fullName evidence="2">RNA 2',3'-cyclic phosphodiesterase</fullName>
        <shortName evidence="2">RNA 2',3'-CPDase</shortName>
        <ecNumber evidence="2">3.1.4.58</ecNumber>
    </recommendedName>
</protein>
<feature type="active site" description="Proton donor" evidence="2">
    <location>
        <position position="37"/>
    </location>
</feature>
<organism evidence="3 4">
    <name type="scientific">Methyloceanibacter marginalis</name>
    <dbReference type="NCBI Taxonomy" id="1774971"/>
    <lineage>
        <taxon>Bacteria</taxon>
        <taxon>Pseudomonadati</taxon>
        <taxon>Pseudomonadota</taxon>
        <taxon>Alphaproteobacteria</taxon>
        <taxon>Hyphomicrobiales</taxon>
        <taxon>Hyphomicrobiaceae</taxon>
        <taxon>Methyloceanibacter</taxon>
    </lineage>
</organism>
<keyword evidence="3" id="KW-0436">Ligase</keyword>
<feature type="short sequence motif" description="HXTX 2" evidence="2">
    <location>
        <begin position="120"/>
        <end position="123"/>
    </location>
</feature>
<dbReference type="SUPFAM" id="SSF55144">
    <property type="entry name" value="LigT-like"/>
    <property type="match status" value="1"/>
</dbReference>
<dbReference type="PANTHER" id="PTHR35561">
    <property type="entry name" value="RNA 2',3'-CYCLIC PHOSPHODIESTERASE"/>
    <property type="match status" value="1"/>
</dbReference>
<proteinExistence type="inferred from homology"/>
<dbReference type="InterPro" id="IPR004175">
    <property type="entry name" value="RNA_CPDase"/>
</dbReference>
<dbReference type="Pfam" id="PF13563">
    <property type="entry name" value="2_5_RNA_ligase2"/>
    <property type="match status" value="1"/>
</dbReference>
<reference evidence="3 4" key="1">
    <citation type="journal article" date="2016" name="Environ. Microbiol.">
        <title>New Methyloceanibacter diversity from North Sea sediments includes methanotroph containing solely the soluble methane monooxygenase.</title>
        <authorList>
            <person name="Vekeman B."/>
            <person name="Kerckhof F.M."/>
            <person name="Cremers G."/>
            <person name="de Vos P."/>
            <person name="Vandamme P."/>
            <person name="Boon N."/>
            <person name="Op den Camp H.J."/>
            <person name="Heylen K."/>
        </authorList>
    </citation>
    <scope>NUCLEOTIDE SEQUENCE [LARGE SCALE GENOMIC DNA]</scope>
    <source>
        <strain evidence="3 4">R-67177</strain>
    </source>
</reference>
<dbReference type="EC" id="3.1.4.58" evidence="2"/>
<keyword evidence="4" id="KW-1185">Reference proteome</keyword>
<comment type="caution">
    <text evidence="3">The sequence shown here is derived from an EMBL/GenBank/DDBJ whole genome shotgun (WGS) entry which is preliminary data.</text>
</comment>
<dbReference type="PANTHER" id="PTHR35561:SF1">
    <property type="entry name" value="RNA 2',3'-CYCLIC PHOSPHODIESTERASE"/>
    <property type="match status" value="1"/>
</dbReference>
<name>A0A1E3WBQ9_9HYPH</name>
<comment type="function">
    <text evidence="2">Hydrolyzes RNA 2',3'-cyclic phosphodiester to an RNA 2'-phosphomonoester.</text>
</comment>
<dbReference type="EMBL" id="LPWD01000140">
    <property type="protein sequence ID" value="ODS03235.1"/>
    <property type="molecule type" value="Genomic_DNA"/>
</dbReference>
<keyword evidence="1 2" id="KW-0378">Hydrolase</keyword>
<evidence type="ECO:0000256" key="1">
    <source>
        <dbReference type="ARBA" id="ARBA00022801"/>
    </source>
</evidence>
<evidence type="ECO:0000313" key="3">
    <source>
        <dbReference type="EMBL" id="ODS03235.1"/>
    </source>
</evidence>
<dbReference type="HAMAP" id="MF_01940">
    <property type="entry name" value="RNA_CPDase"/>
    <property type="match status" value="1"/>
</dbReference>
<comment type="similarity">
    <text evidence="2">Belongs to the 2H phosphoesterase superfamily. ThpR family.</text>
</comment>
<dbReference type="GO" id="GO:0016874">
    <property type="term" value="F:ligase activity"/>
    <property type="evidence" value="ECO:0007669"/>
    <property type="project" value="UniProtKB-KW"/>
</dbReference>
<dbReference type="AlphaFoldDB" id="A0A1E3WBQ9"/>
<dbReference type="OrthoDB" id="9793819at2"/>
<gene>
    <name evidence="3" type="ORF">AUC71_10680</name>
</gene>
<comment type="catalytic activity">
    <reaction evidence="2">
        <text>a 3'-end 2',3'-cyclophospho-ribonucleotide-RNA + H2O = a 3'-end 2'-phospho-ribonucleotide-RNA + H(+)</text>
        <dbReference type="Rhea" id="RHEA:11828"/>
        <dbReference type="Rhea" id="RHEA-COMP:10464"/>
        <dbReference type="Rhea" id="RHEA-COMP:17353"/>
        <dbReference type="ChEBI" id="CHEBI:15377"/>
        <dbReference type="ChEBI" id="CHEBI:15378"/>
        <dbReference type="ChEBI" id="CHEBI:83064"/>
        <dbReference type="ChEBI" id="CHEBI:173113"/>
        <dbReference type="EC" id="3.1.4.58"/>
    </reaction>
</comment>
<accession>A0A1E3WBQ9</accession>
<evidence type="ECO:0000256" key="2">
    <source>
        <dbReference type="HAMAP-Rule" id="MF_01940"/>
    </source>
</evidence>
<dbReference type="GO" id="GO:0008664">
    <property type="term" value="F:RNA 2',3'-cyclic 3'-phosphodiesterase activity"/>
    <property type="evidence" value="ECO:0007669"/>
    <property type="project" value="UniProtKB-EC"/>
</dbReference>
<sequence length="202" mass="22215">MPRLFSAIEIPRSIAERFTMLRSGLSGARWIDPENYHLTLRFIGDVDGATARDFTNALGEIAMPPFELQLNGLDSFGGNKPRALFAGVKPSPGLDSLRRANDRAAREAGLPPEGRNFKPHVTLARLRGVRPDAVAAYLERQADVAVERFTVSRFVLYSSRNSVGGGPYVIEAAYELDDAYDADDTGHRAYDRDLAEAFGVKD</sequence>